<evidence type="ECO:0000313" key="5">
    <source>
        <dbReference type="Proteomes" id="UP001267878"/>
    </source>
</evidence>
<comment type="caution">
    <text evidence="4">The sequence shown here is derived from an EMBL/GenBank/DDBJ whole genome shotgun (WGS) entry which is preliminary data.</text>
</comment>
<dbReference type="InterPro" id="IPR036116">
    <property type="entry name" value="FN3_sf"/>
</dbReference>
<evidence type="ECO:0000256" key="2">
    <source>
        <dbReference type="SAM" id="SignalP"/>
    </source>
</evidence>
<keyword evidence="1" id="KW-0677">Repeat</keyword>
<dbReference type="InterPro" id="IPR003961">
    <property type="entry name" value="FN3_dom"/>
</dbReference>
<evidence type="ECO:0000313" key="4">
    <source>
        <dbReference type="EMBL" id="MDR7099169.1"/>
    </source>
</evidence>
<dbReference type="SUPFAM" id="SSF49265">
    <property type="entry name" value="Fibronectin type III"/>
    <property type="match status" value="4"/>
</dbReference>
<dbReference type="RefSeq" id="WP_310053363.1">
    <property type="nucleotide sequence ID" value="NZ_JAVDVW010000001.1"/>
</dbReference>
<sequence length="1835" mass="197060">MRHYAVHAGISACLLFASAQALAIEPFQEYRKRVESAQNISALTDGLFGDTVNLYNGQTTFNHVDIDLPGNNALPVQLARRFSVQILPQNGSAWDTSLGGAGGWDIDVPYISGTFAPVSGWSAQRCSSNWVPNVSGDFERTEIWQGNSIHLPGGGDRTMLGVEPGTAVPSDSDRITTSERDVFDCIPMLSGLAGEGFRMKTTSGVRYYFDVAVSRYAGQLTRTLNQAMTVSTGRTKVYLLASKVEDRFGNTVNFEYNGNGNPTRIWSNDGREIVLTYVNGLLNTASAAGKTWSYQYATVEGQARLSAVVQPDTSRWQFAYSNSLRPVDQSWDADSDPYCSIQPPELPANFTFTATHPSNAVGTFTFSNSRHYRSGVHISECLQRHPPPGGEFSSDYWILNTPYFFDVMSLGQKTISGPALTQSMTWTYDYGFSDQSLWVTGGPAVYPCTTCATEKTVTVSNPDATRTRYRYGFEYALNEGRVLGVETLDASGTVKRSETTDYMSEAEVAGQNFFTRYGIIYNGDDPSTARVRPVTKRVIQQDGATFTNEVAKGCPTAGVYCFDWMARPTSETKSSSLGYSRTDTTEYYDDQTNWVLGQVKKSTVAGIETGRTDYDAVTALPITAYEFGKLKQTLTYNADGTVATMSDGRDSPSFDTTVTLSSWKRGTPQLIKFPATAESPAGATLSASINDDGSIAWVTDENGYTTAYGYDPMGRLSLIDYPDGDSVNWLDTTLAFTPVLSAEYGLPTGHWKQTISTGNARKITYFDALLRPVVEEAYDATDATTIASTRAITVKRYDVSGQLAFQSYPRASVGAFTDATLTGSRTFYDALDRVERVEQDAESALGVLVTTTNYLSGFQARVTNPRQQVSTTSYMAYDQPTTDWPVLIQQPEGAYVDIGRDALGKPLSLRRRNSDSTVALTRRYVYDGNQQLCKTIGPETGATVMGYDAADNLEWSASGLALTDPANCNATEAYNSGRRATRSYDSRKRLTALSFPDGKGNQAWSYWPDGLMKTIVTSNDGASATNSYEYNKRRLMTSESLSQTDGDTWGLNYNYDFNGNLANHVYPSGLMVAYAPDALGRPTQAGSYATGVSYYPNGAMAQFTYGNGIVHTLSQNERGLPERSKDAYGSTSVLDDSYDYDSNGNVAAISDALSGNRGNRSMTYDGLDRLKTTTSPMFSPASYTYDVLDNLMTVKVAGRDHTYYYDSSNRLTNVMNTVGGASVIGLSYDVQGNIDNKNGQMFAFDYGNRLREAVGKETYRYDGHGRRVQATHPTLGAIRSMYGQDGVLRRQSNQREAKAVDYITLNGSLVARVSNPIAPGVPVMTVPTYSTQSSYTVQWSAVTGSTLYEAQESANGGAWLSLYTGTSLSVAVSGKVTGSYAYHARACNIAGCGPWSASASLSVDLAPAAPPALTVPATGPSGNYTVSWGTASGATSYRLEESANSGAWTEVYNGGAQSNGFANKPAGSYAYRIRACNPVGCSGYSTTATTQVIYPPGVPTLTVPASNYTGGYTVSWTAVSGATTYQLDENINSGSWTQIHNAATTNTALTGRTAAAYGYRVRACNSAGCSASSATMSVVVTMPPTAAPTLTVPGTNYSGGYTVSWTTVGVATSYQLVERLNGGSFTTVYDGASSAANVSGRSPGTWGYMARGCNVGGCGPWSAEKTVPVIGAPAAPTLGGGGTYGAGATYTMDWTASTNATSYELQESFNSGAWTNVASSGTSASFTKSTGGSYAYRVRACNPAGCSSYSATQTATVVQAPPVPTNLRITVRSAWQCTVAWNSSSGATKYELQEQGLTAFEGNALSYTSDAQCFTPYNVRACNTSACSAWSANVY</sequence>
<dbReference type="Pfam" id="PF05593">
    <property type="entry name" value="RHS_repeat"/>
    <property type="match status" value="1"/>
</dbReference>
<organism evidence="4 5">
    <name type="scientific">Agrilutibacter niabensis</name>
    <dbReference type="NCBI Taxonomy" id="380628"/>
    <lineage>
        <taxon>Bacteria</taxon>
        <taxon>Pseudomonadati</taxon>
        <taxon>Pseudomonadota</taxon>
        <taxon>Gammaproteobacteria</taxon>
        <taxon>Lysobacterales</taxon>
        <taxon>Lysobacteraceae</taxon>
        <taxon>Agrilutibacter</taxon>
    </lineage>
</organism>
<dbReference type="InterPro" id="IPR056823">
    <property type="entry name" value="TEN-like_YD-shell"/>
</dbReference>
<name>A0ABU1VNX5_9GAMM</name>
<keyword evidence="5" id="KW-1185">Reference proteome</keyword>
<accession>A0ABU1VNX5</accession>
<protein>
    <submittedName>
        <fullName evidence="4">YD repeat-containing protein</fullName>
    </submittedName>
</protein>
<keyword evidence="2" id="KW-0732">Signal</keyword>
<reference evidence="4 5" key="1">
    <citation type="submission" date="2023-07" db="EMBL/GenBank/DDBJ databases">
        <title>Sorghum-associated microbial communities from plants grown in Nebraska, USA.</title>
        <authorList>
            <person name="Schachtman D."/>
        </authorList>
    </citation>
    <scope>NUCLEOTIDE SEQUENCE [LARGE SCALE GENOMIC DNA]</scope>
    <source>
        <strain evidence="4 5">BE187</strain>
    </source>
</reference>
<dbReference type="SMART" id="SM00060">
    <property type="entry name" value="FN3"/>
    <property type="match status" value="4"/>
</dbReference>
<feature type="domain" description="Fibronectin type-III" evidence="3">
    <location>
        <begin position="1672"/>
        <end position="1760"/>
    </location>
</feature>
<dbReference type="PROSITE" id="PS50853">
    <property type="entry name" value="FN3"/>
    <property type="match status" value="2"/>
</dbReference>
<dbReference type="Gene3D" id="2.180.10.10">
    <property type="entry name" value="RHS repeat-associated core"/>
    <property type="match status" value="2"/>
</dbReference>
<dbReference type="Pfam" id="PF25023">
    <property type="entry name" value="TEN_YD-shell"/>
    <property type="match status" value="1"/>
</dbReference>
<dbReference type="InterPro" id="IPR031325">
    <property type="entry name" value="RHS_repeat"/>
</dbReference>
<evidence type="ECO:0000259" key="3">
    <source>
        <dbReference type="PROSITE" id="PS50853"/>
    </source>
</evidence>
<dbReference type="Gene3D" id="2.60.40.10">
    <property type="entry name" value="Immunoglobulins"/>
    <property type="match status" value="4"/>
</dbReference>
<dbReference type="PANTHER" id="PTHR47135">
    <property type="entry name" value="FIBRONECTIN TYPE III DOMAIN-CONTAINING PROTEIN 7"/>
    <property type="match status" value="1"/>
</dbReference>
<dbReference type="Proteomes" id="UP001267878">
    <property type="component" value="Unassembled WGS sequence"/>
</dbReference>
<feature type="chain" id="PRO_5047533184" evidence="2">
    <location>
        <begin position="24"/>
        <end position="1835"/>
    </location>
</feature>
<dbReference type="InterPro" id="IPR013783">
    <property type="entry name" value="Ig-like_fold"/>
</dbReference>
<dbReference type="PANTHER" id="PTHR47135:SF1">
    <property type="entry name" value="FIBRONECTIN TYPE III DOMAIN-CONTAINING PROTEIN 7"/>
    <property type="match status" value="1"/>
</dbReference>
<feature type="signal peptide" evidence="2">
    <location>
        <begin position="1"/>
        <end position="23"/>
    </location>
</feature>
<proteinExistence type="predicted"/>
<evidence type="ECO:0000256" key="1">
    <source>
        <dbReference type="ARBA" id="ARBA00022737"/>
    </source>
</evidence>
<feature type="domain" description="Fibronectin type-III" evidence="3">
    <location>
        <begin position="1409"/>
        <end position="1496"/>
    </location>
</feature>
<dbReference type="CDD" id="cd00063">
    <property type="entry name" value="FN3"/>
    <property type="match status" value="1"/>
</dbReference>
<dbReference type="EMBL" id="JAVDVW010000001">
    <property type="protein sequence ID" value="MDR7099169.1"/>
    <property type="molecule type" value="Genomic_DNA"/>
</dbReference>
<gene>
    <name evidence="4" type="ORF">J2X04_001516</name>
</gene>